<comment type="caution">
    <text evidence="2">The sequence shown here is derived from an EMBL/GenBank/DDBJ whole genome shotgun (WGS) entry which is preliminary data.</text>
</comment>
<feature type="compositionally biased region" description="Basic and acidic residues" evidence="1">
    <location>
        <begin position="1"/>
        <end position="61"/>
    </location>
</feature>
<dbReference type="EMBL" id="LAZR01011590">
    <property type="protein sequence ID" value="KKM60892.1"/>
    <property type="molecule type" value="Genomic_DNA"/>
</dbReference>
<proteinExistence type="predicted"/>
<feature type="region of interest" description="Disordered" evidence="1">
    <location>
        <begin position="1"/>
        <end position="69"/>
    </location>
</feature>
<reference evidence="2" key="1">
    <citation type="journal article" date="2015" name="Nature">
        <title>Complex archaea that bridge the gap between prokaryotes and eukaryotes.</title>
        <authorList>
            <person name="Spang A."/>
            <person name="Saw J.H."/>
            <person name="Jorgensen S.L."/>
            <person name="Zaremba-Niedzwiedzka K."/>
            <person name="Martijn J."/>
            <person name="Lind A.E."/>
            <person name="van Eijk R."/>
            <person name="Schleper C."/>
            <person name="Guy L."/>
            <person name="Ettema T.J."/>
        </authorList>
    </citation>
    <scope>NUCLEOTIDE SEQUENCE</scope>
</reference>
<evidence type="ECO:0000313" key="2">
    <source>
        <dbReference type="EMBL" id="KKM60892.1"/>
    </source>
</evidence>
<sequence>MKSMHEWPEAEENKRTRVAREQRQRRQERKDDDRRLAAQRQTEADDYRRRAAAQHEREQSRRSIRISRGTVKARQRMFVQLRTALLETRPGRRRMLLHGGPFETRTAVRGGMHQLLLIAKETIADLERGHAAW</sequence>
<protein>
    <submittedName>
        <fullName evidence="2">Uncharacterized protein</fullName>
    </submittedName>
</protein>
<accession>A0A0F9LUZ2</accession>
<name>A0A0F9LUZ2_9ZZZZ</name>
<evidence type="ECO:0000256" key="1">
    <source>
        <dbReference type="SAM" id="MobiDB-lite"/>
    </source>
</evidence>
<dbReference type="AlphaFoldDB" id="A0A0F9LUZ2"/>
<organism evidence="2">
    <name type="scientific">marine sediment metagenome</name>
    <dbReference type="NCBI Taxonomy" id="412755"/>
    <lineage>
        <taxon>unclassified sequences</taxon>
        <taxon>metagenomes</taxon>
        <taxon>ecological metagenomes</taxon>
    </lineage>
</organism>
<gene>
    <name evidence="2" type="ORF">LCGC14_1537290</name>
</gene>